<evidence type="ECO:0000256" key="2">
    <source>
        <dbReference type="ARBA" id="ARBA00023125"/>
    </source>
</evidence>
<dbReference type="EMBL" id="JBHLZU010000028">
    <property type="protein sequence ID" value="MFB9908825.1"/>
    <property type="molecule type" value="Genomic_DNA"/>
</dbReference>
<dbReference type="InterPro" id="IPR039420">
    <property type="entry name" value="WalR-like"/>
</dbReference>
<organism evidence="6 7">
    <name type="scientific">Allokutzneria oryzae</name>
    <dbReference type="NCBI Taxonomy" id="1378989"/>
    <lineage>
        <taxon>Bacteria</taxon>
        <taxon>Bacillati</taxon>
        <taxon>Actinomycetota</taxon>
        <taxon>Actinomycetes</taxon>
        <taxon>Pseudonocardiales</taxon>
        <taxon>Pseudonocardiaceae</taxon>
        <taxon>Allokutzneria</taxon>
    </lineage>
</organism>
<dbReference type="RefSeq" id="WP_377860934.1">
    <property type="nucleotide sequence ID" value="NZ_JBHLZU010000028.1"/>
</dbReference>
<dbReference type="Gene3D" id="1.10.10.10">
    <property type="entry name" value="Winged helix-like DNA-binding domain superfamily/Winged helix DNA-binding domain"/>
    <property type="match status" value="1"/>
</dbReference>
<keyword evidence="3" id="KW-0804">Transcription</keyword>
<keyword evidence="1" id="KW-0805">Transcription regulation</keyword>
<accession>A0ABV6A6M6</accession>
<dbReference type="SMART" id="SM00421">
    <property type="entry name" value="HTH_LUXR"/>
    <property type="match status" value="1"/>
</dbReference>
<evidence type="ECO:0000313" key="7">
    <source>
        <dbReference type="Proteomes" id="UP001589693"/>
    </source>
</evidence>
<proteinExistence type="predicted"/>
<reference evidence="6 7" key="1">
    <citation type="submission" date="2024-09" db="EMBL/GenBank/DDBJ databases">
        <authorList>
            <person name="Sun Q."/>
            <person name="Mori K."/>
        </authorList>
    </citation>
    <scope>NUCLEOTIDE SEQUENCE [LARGE SCALE GENOMIC DNA]</scope>
    <source>
        <strain evidence="6 7">TBRC 7907</strain>
    </source>
</reference>
<evidence type="ECO:0000256" key="1">
    <source>
        <dbReference type="ARBA" id="ARBA00023015"/>
    </source>
</evidence>
<dbReference type="PANTHER" id="PTHR43214:SF24">
    <property type="entry name" value="TRANSCRIPTIONAL REGULATORY PROTEIN NARL-RELATED"/>
    <property type="match status" value="1"/>
</dbReference>
<dbReference type="PRINTS" id="PR00038">
    <property type="entry name" value="HTHLUXR"/>
</dbReference>
<evidence type="ECO:0000256" key="3">
    <source>
        <dbReference type="ARBA" id="ARBA00023163"/>
    </source>
</evidence>
<gene>
    <name evidence="6" type="ORF">ACFFQA_33225</name>
</gene>
<name>A0ABV6A6M6_9PSEU</name>
<dbReference type="SUPFAM" id="SSF46894">
    <property type="entry name" value="C-terminal effector domain of the bipartite response regulators"/>
    <property type="match status" value="1"/>
</dbReference>
<evidence type="ECO:0000256" key="4">
    <source>
        <dbReference type="SAM" id="MobiDB-lite"/>
    </source>
</evidence>
<dbReference type="InterPro" id="IPR016032">
    <property type="entry name" value="Sig_transdc_resp-reg_C-effctor"/>
</dbReference>
<evidence type="ECO:0000259" key="5">
    <source>
        <dbReference type="SMART" id="SM00421"/>
    </source>
</evidence>
<dbReference type="InterPro" id="IPR000792">
    <property type="entry name" value="Tscrpt_reg_LuxR_C"/>
</dbReference>
<dbReference type="Pfam" id="PF00196">
    <property type="entry name" value="GerE"/>
    <property type="match status" value="1"/>
</dbReference>
<feature type="compositionally biased region" description="Low complexity" evidence="4">
    <location>
        <begin position="9"/>
        <end position="22"/>
    </location>
</feature>
<dbReference type="InterPro" id="IPR036388">
    <property type="entry name" value="WH-like_DNA-bd_sf"/>
</dbReference>
<feature type="region of interest" description="Disordered" evidence="4">
    <location>
        <begin position="1"/>
        <end position="22"/>
    </location>
</feature>
<comment type="caution">
    <text evidence="6">The sequence shown here is derived from an EMBL/GenBank/DDBJ whole genome shotgun (WGS) entry which is preliminary data.</text>
</comment>
<evidence type="ECO:0000313" key="6">
    <source>
        <dbReference type="EMBL" id="MFB9908825.1"/>
    </source>
</evidence>
<dbReference type="Proteomes" id="UP001589693">
    <property type="component" value="Unassembled WGS sequence"/>
</dbReference>
<keyword evidence="7" id="KW-1185">Reference proteome</keyword>
<keyword evidence="2" id="KW-0238">DNA-binding</keyword>
<protein>
    <submittedName>
        <fullName evidence="6">LuxR C-terminal-related transcriptional regulator</fullName>
    </submittedName>
</protein>
<feature type="domain" description="HTH luxR-type" evidence="5">
    <location>
        <begin position="21"/>
        <end position="78"/>
    </location>
</feature>
<sequence length="84" mass="9048">MALEEGEAAEAASAAVTGSAESVLSKSVLATARLIAQGLTNSEIAARRNLSVRTIEDHVNIANARLRVNNRVKIGLWVREHDRQ</sequence>
<dbReference type="PANTHER" id="PTHR43214">
    <property type="entry name" value="TWO-COMPONENT RESPONSE REGULATOR"/>
    <property type="match status" value="1"/>
</dbReference>